<protein>
    <submittedName>
        <fullName evidence="4">Uncharacterized protein</fullName>
    </submittedName>
</protein>
<keyword evidence="5" id="KW-1185">Reference proteome</keyword>
<comment type="caution">
    <text evidence="4">The sequence shown here is derived from an EMBL/GenBank/DDBJ whole genome shotgun (WGS) entry which is preliminary data.</text>
</comment>
<evidence type="ECO:0000313" key="4">
    <source>
        <dbReference type="EMBL" id="KAF6170551.1"/>
    </source>
</evidence>
<feature type="non-terminal residue" evidence="4">
    <location>
        <position position="1"/>
    </location>
</feature>
<dbReference type="PANTHER" id="PTHR31268:SF29">
    <property type="entry name" value="GALACTINOL--SUCROSE GALACTOSYLTRANSFERASE 1-RELATED"/>
    <property type="match status" value="1"/>
</dbReference>
<evidence type="ECO:0000313" key="5">
    <source>
        <dbReference type="Proteomes" id="UP000541444"/>
    </source>
</evidence>
<name>A0A7J7NTP9_9MAGN</name>
<evidence type="ECO:0000256" key="2">
    <source>
        <dbReference type="SAM" id="MobiDB-lite"/>
    </source>
</evidence>
<dbReference type="PANTHER" id="PTHR31268">
    <property type="match status" value="1"/>
</dbReference>
<organism evidence="4 5">
    <name type="scientific">Kingdonia uniflora</name>
    <dbReference type="NCBI Taxonomy" id="39325"/>
    <lineage>
        <taxon>Eukaryota</taxon>
        <taxon>Viridiplantae</taxon>
        <taxon>Streptophyta</taxon>
        <taxon>Embryophyta</taxon>
        <taxon>Tracheophyta</taxon>
        <taxon>Spermatophyta</taxon>
        <taxon>Magnoliopsida</taxon>
        <taxon>Ranunculales</taxon>
        <taxon>Circaeasteraceae</taxon>
        <taxon>Kingdonia</taxon>
    </lineage>
</organism>
<accession>A0A7J7NTP9</accession>
<reference evidence="4 5" key="1">
    <citation type="journal article" date="2020" name="IScience">
        <title>Genome Sequencing of the Endangered Kingdonia uniflora (Circaeasteraceae, Ranunculales) Reveals Potential Mechanisms of Evolutionary Specialization.</title>
        <authorList>
            <person name="Sun Y."/>
            <person name="Deng T."/>
            <person name="Zhang A."/>
            <person name="Moore M.J."/>
            <person name="Landis J.B."/>
            <person name="Lin N."/>
            <person name="Zhang H."/>
            <person name="Zhang X."/>
            <person name="Huang J."/>
            <person name="Zhang X."/>
            <person name="Sun H."/>
            <person name="Wang H."/>
        </authorList>
    </citation>
    <scope>NUCLEOTIDE SEQUENCE [LARGE SCALE GENOMIC DNA]</scope>
    <source>
        <strain evidence="4">TB1705</strain>
        <tissue evidence="4">Leaf</tissue>
    </source>
</reference>
<feature type="signal peptide" evidence="3">
    <location>
        <begin position="1"/>
        <end position="20"/>
    </location>
</feature>
<feature type="compositionally biased region" description="Basic and acidic residues" evidence="2">
    <location>
        <begin position="133"/>
        <end position="147"/>
    </location>
</feature>
<dbReference type="EMBL" id="JACGCM010000580">
    <property type="protein sequence ID" value="KAF6170551.1"/>
    <property type="molecule type" value="Genomic_DNA"/>
</dbReference>
<dbReference type="InterPro" id="IPR008811">
    <property type="entry name" value="Glycosyl_hydrolases_36"/>
</dbReference>
<keyword evidence="1" id="KW-0119">Carbohydrate metabolism</keyword>
<keyword evidence="3" id="KW-0732">Signal</keyword>
<dbReference type="AlphaFoldDB" id="A0A7J7NTP9"/>
<feature type="region of interest" description="Disordered" evidence="2">
    <location>
        <begin position="634"/>
        <end position="678"/>
    </location>
</feature>
<proteinExistence type="predicted"/>
<sequence length="678" mass="74843">GWQPSLSIFTILTSIGLLLSEPNPDYGLMCEAMEDEQLDLTSRKDDSEHTPTRKKLSGVNRMLSLESSVPLQSKSHEKEKVMHTSILSLLHYQNVSKASSKSVYNESAPCQDHDDKKNEFQTTSKYVDQQSHQVHEERSKNVSSKASRDKLLGNGLKLKLSLKSLCSPQDGKRGKENMVDARKLSVLPQVQPEASSNLLHCNRQQVLQLNNKKIQNDVINMVSNKQCGIKKKLSLGISGSPKNDDDNKENVPPFYQLKPQSIPVYSPKSLPMSHADEHNDNLFHQNYLGDNTKQNHGETETSLISENLIVLDSKDSEEEMKGPTRSRVLFARMHLFPYRDGVVLGVDSRTSAGNLIKLLNSPKVNSIICSDCDKNVHAAITVNGLFLQTPMFIEASEVGYNPIPNNLPVASFVSVIGGSRKLKHVLTYEEQEAKRLQTNVISVSLFWRIKKSDGPLTGEVVLYNIVPLDALALTNAIGTFAEATVRGLVTSGLFVPFGVTSNPGRMTVGAVISAFDGNLMVSGNCILSNVRDNILISPNTGNGSVNGAIIDVKQFIVEVILSFQESFRAVLQGNINNELEICLESGDLDVEQFEGNHLVFVVAGPDSFDVITNVVMAVENHLQTFYHREKKKAKVVIEESKSTSKPSDTTDQGTREAKEEETDDAAASPRWRNTGKEN</sequence>
<evidence type="ECO:0000256" key="1">
    <source>
        <dbReference type="ARBA" id="ARBA00023277"/>
    </source>
</evidence>
<dbReference type="Pfam" id="PF05691">
    <property type="entry name" value="Raffinose_syn"/>
    <property type="match status" value="1"/>
</dbReference>
<gene>
    <name evidence="4" type="ORF">GIB67_031959</name>
</gene>
<dbReference type="OrthoDB" id="9978460at2759"/>
<dbReference type="Proteomes" id="UP000541444">
    <property type="component" value="Unassembled WGS sequence"/>
</dbReference>
<feature type="region of interest" description="Disordered" evidence="2">
    <location>
        <begin position="126"/>
        <end position="147"/>
    </location>
</feature>
<feature type="chain" id="PRO_5029821136" evidence="3">
    <location>
        <begin position="21"/>
        <end position="678"/>
    </location>
</feature>
<evidence type="ECO:0000256" key="3">
    <source>
        <dbReference type="SAM" id="SignalP"/>
    </source>
</evidence>